<dbReference type="CTD" id="20234793"/>
<dbReference type="RefSeq" id="XP_009053024.1">
    <property type="nucleotide sequence ID" value="XM_009054776.1"/>
</dbReference>
<feature type="transmembrane region" description="Helical" evidence="1">
    <location>
        <begin position="6"/>
        <end position="28"/>
    </location>
</feature>
<organism evidence="2 3">
    <name type="scientific">Lottia gigantea</name>
    <name type="common">Giant owl limpet</name>
    <dbReference type="NCBI Taxonomy" id="225164"/>
    <lineage>
        <taxon>Eukaryota</taxon>
        <taxon>Metazoa</taxon>
        <taxon>Spiralia</taxon>
        <taxon>Lophotrochozoa</taxon>
        <taxon>Mollusca</taxon>
        <taxon>Gastropoda</taxon>
        <taxon>Patellogastropoda</taxon>
        <taxon>Lottioidea</taxon>
        <taxon>Lottiidae</taxon>
        <taxon>Lottia</taxon>
    </lineage>
</organism>
<keyword evidence="3" id="KW-1185">Reference proteome</keyword>
<dbReference type="GeneID" id="20234793"/>
<evidence type="ECO:0000313" key="2">
    <source>
        <dbReference type="EMBL" id="ESO96286.1"/>
    </source>
</evidence>
<reference evidence="2 3" key="1">
    <citation type="journal article" date="2013" name="Nature">
        <title>Insights into bilaterian evolution from three spiralian genomes.</title>
        <authorList>
            <person name="Simakov O."/>
            <person name="Marletaz F."/>
            <person name="Cho S.J."/>
            <person name="Edsinger-Gonzales E."/>
            <person name="Havlak P."/>
            <person name="Hellsten U."/>
            <person name="Kuo D.H."/>
            <person name="Larsson T."/>
            <person name="Lv J."/>
            <person name="Arendt D."/>
            <person name="Savage R."/>
            <person name="Osoegawa K."/>
            <person name="de Jong P."/>
            <person name="Grimwood J."/>
            <person name="Chapman J.A."/>
            <person name="Shapiro H."/>
            <person name="Aerts A."/>
            <person name="Otillar R.P."/>
            <person name="Terry A.Y."/>
            <person name="Boore J.L."/>
            <person name="Grigoriev I.V."/>
            <person name="Lindberg D.R."/>
            <person name="Seaver E.C."/>
            <person name="Weisblat D.A."/>
            <person name="Putnam N.H."/>
            <person name="Rokhsar D.S."/>
        </authorList>
    </citation>
    <scope>NUCLEOTIDE SEQUENCE [LARGE SCALE GENOMIC DNA]</scope>
</reference>
<dbReference type="AlphaFoldDB" id="V4ARE7"/>
<gene>
    <name evidence="2" type="ORF">LOTGIDRAFT_144150</name>
</gene>
<keyword evidence="1" id="KW-1133">Transmembrane helix</keyword>
<accession>V4ARE7</accession>
<protein>
    <submittedName>
        <fullName evidence="2">Uncharacterized protein</fullName>
    </submittedName>
</protein>
<proteinExistence type="predicted"/>
<keyword evidence="1" id="KW-0812">Transmembrane</keyword>
<name>V4ARE7_LOTGI</name>
<evidence type="ECO:0000313" key="3">
    <source>
        <dbReference type="Proteomes" id="UP000030746"/>
    </source>
</evidence>
<dbReference type="EMBL" id="KB201498">
    <property type="protein sequence ID" value="ESO96286.1"/>
    <property type="molecule type" value="Genomic_DNA"/>
</dbReference>
<dbReference type="KEGG" id="lgi:LOTGIDRAFT_144150"/>
<dbReference type="HOGENOM" id="CLU_3093456_0_0_1"/>
<keyword evidence="1" id="KW-0472">Membrane</keyword>
<feature type="non-terminal residue" evidence="2">
    <location>
        <position position="1"/>
    </location>
</feature>
<evidence type="ECO:0000256" key="1">
    <source>
        <dbReference type="SAM" id="Phobius"/>
    </source>
</evidence>
<dbReference type="Proteomes" id="UP000030746">
    <property type="component" value="Unassembled WGS sequence"/>
</dbReference>
<sequence>VLIMIHHLLVMLIIEMIILLIQLLLVCLNHDLDIDSSSRCNACRGNFNFLCE</sequence>